<evidence type="ECO:0000256" key="1">
    <source>
        <dbReference type="SAM" id="SignalP"/>
    </source>
</evidence>
<evidence type="ECO:0008006" key="4">
    <source>
        <dbReference type="Google" id="ProtNLM"/>
    </source>
</evidence>
<dbReference type="STRING" id="1484053.SAMN05444274_102160"/>
<name>A0A1M4VP78_9BACT</name>
<protein>
    <recommendedName>
        <fullName evidence="4">Secreted protein</fullName>
    </recommendedName>
</protein>
<evidence type="ECO:0000313" key="3">
    <source>
        <dbReference type="Proteomes" id="UP000184164"/>
    </source>
</evidence>
<keyword evidence="1" id="KW-0732">Signal</keyword>
<feature type="signal peptide" evidence="1">
    <location>
        <begin position="1"/>
        <end position="20"/>
    </location>
</feature>
<dbReference type="OrthoDB" id="1091672at2"/>
<gene>
    <name evidence="2" type="ORF">SAMN05444274_102160</name>
</gene>
<dbReference type="RefSeq" id="WP_072999192.1">
    <property type="nucleotide sequence ID" value="NZ_FQUM01000002.1"/>
</dbReference>
<evidence type="ECO:0000313" key="2">
    <source>
        <dbReference type="EMBL" id="SHE70685.1"/>
    </source>
</evidence>
<dbReference type="EMBL" id="FQUM01000002">
    <property type="protein sequence ID" value="SHE70685.1"/>
    <property type="molecule type" value="Genomic_DNA"/>
</dbReference>
<feature type="chain" id="PRO_5009907938" description="Secreted protein" evidence="1">
    <location>
        <begin position="21"/>
        <end position="222"/>
    </location>
</feature>
<organism evidence="2 3">
    <name type="scientific">Mariniphaga anaerophila</name>
    <dbReference type="NCBI Taxonomy" id="1484053"/>
    <lineage>
        <taxon>Bacteria</taxon>
        <taxon>Pseudomonadati</taxon>
        <taxon>Bacteroidota</taxon>
        <taxon>Bacteroidia</taxon>
        <taxon>Marinilabiliales</taxon>
        <taxon>Prolixibacteraceae</taxon>
        <taxon>Mariniphaga</taxon>
    </lineage>
</organism>
<dbReference type="AlphaFoldDB" id="A0A1M4VP78"/>
<keyword evidence="3" id="KW-1185">Reference proteome</keyword>
<proteinExistence type="predicted"/>
<sequence length="222" mass="25001">MKQKLIFSIVALFCAFTSQAQSVTTMWPYIYPDFQEGTVYFKDHKSLQAPLNVHLVKSTLHYLEKDKIKEADSGDIESVHIGRTQYYVSDKQLMHVISGDSTKFLAELVVADFSAAKESGGAYGSSSNVQATRKVTSMDIGGVSIVNHMELKEKKDAGTLLPLTRKYFIVANGKEYPATRKGIESQLEPNQKAAFKQFVKQNKIKWKQPDSLVLLLNFFKNH</sequence>
<accession>A0A1M4VP78</accession>
<dbReference type="Proteomes" id="UP000184164">
    <property type="component" value="Unassembled WGS sequence"/>
</dbReference>
<reference evidence="2 3" key="1">
    <citation type="submission" date="2016-11" db="EMBL/GenBank/DDBJ databases">
        <authorList>
            <person name="Jaros S."/>
            <person name="Januszkiewicz K."/>
            <person name="Wedrychowicz H."/>
        </authorList>
    </citation>
    <scope>NUCLEOTIDE SEQUENCE [LARGE SCALE GENOMIC DNA]</scope>
    <source>
        <strain evidence="2 3">DSM 26910</strain>
    </source>
</reference>